<feature type="domain" description="Helicase ATP-binding" evidence="13">
    <location>
        <begin position="32"/>
        <end position="207"/>
    </location>
</feature>
<evidence type="ECO:0000256" key="9">
    <source>
        <dbReference type="ARBA" id="ARBA00074363"/>
    </source>
</evidence>
<evidence type="ECO:0000259" key="13">
    <source>
        <dbReference type="PROSITE" id="PS51192"/>
    </source>
</evidence>
<reference evidence="17" key="1">
    <citation type="submission" date="2018-09" db="EMBL/GenBank/DDBJ databases">
        <authorList>
            <person name="Livingstone P.G."/>
            <person name="Whitworth D.E."/>
        </authorList>
    </citation>
    <scope>NUCLEOTIDE SEQUENCE [LARGE SCALE GENOMIC DNA]</scope>
    <source>
        <strain evidence="17">AB047A</strain>
    </source>
</reference>
<evidence type="ECO:0000259" key="15">
    <source>
        <dbReference type="PROSITE" id="PS51195"/>
    </source>
</evidence>
<feature type="domain" description="DEAD-box RNA helicase Q" evidence="15">
    <location>
        <begin position="1"/>
        <end position="29"/>
    </location>
</feature>
<dbReference type="EMBL" id="RAWM01000049">
    <property type="protein sequence ID" value="RKH67551.1"/>
    <property type="molecule type" value="Genomic_DNA"/>
</dbReference>
<dbReference type="AlphaFoldDB" id="A0A3A8QIK3"/>
<dbReference type="InterPro" id="IPR000629">
    <property type="entry name" value="RNA-helicase_DEAD-box_CS"/>
</dbReference>
<dbReference type="InterPro" id="IPR050079">
    <property type="entry name" value="DEAD_box_RNA_helicase"/>
</dbReference>
<dbReference type="RefSeq" id="WP_121770398.1">
    <property type="nucleotide sequence ID" value="NZ_RAWM01000049.1"/>
</dbReference>
<dbReference type="Pfam" id="PF00271">
    <property type="entry name" value="Helicase_C"/>
    <property type="match status" value="1"/>
</dbReference>
<dbReference type="InterPro" id="IPR014014">
    <property type="entry name" value="RNA_helicase_DEAD_Q_motif"/>
</dbReference>
<dbReference type="FunFam" id="3.40.50.300:FF:000108">
    <property type="entry name" value="ATP-dependent RNA helicase RhlE"/>
    <property type="match status" value="1"/>
</dbReference>
<evidence type="ECO:0000256" key="3">
    <source>
        <dbReference type="ARBA" id="ARBA00022741"/>
    </source>
</evidence>
<gene>
    <name evidence="16" type="ORF">D7X96_19265</name>
</gene>
<dbReference type="PROSITE" id="PS51194">
    <property type="entry name" value="HELICASE_CTER"/>
    <property type="match status" value="1"/>
</dbReference>
<evidence type="ECO:0000256" key="10">
    <source>
        <dbReference type="PROSITE-ProRule" id="PRU00552"/>
    </source>
</evidence>
<evidence type="ECO:0000256" key="5">
    <source>
        <dbReference type="ARBA" id="ARBA00022806"/>
    </source>
</evidence>
<dbReference type="GO" id="GO:0005524">
    <property type="term" value="F:ATP binding"/>
    <property type="evidence" value="ECO:0007669"/>
    <property type="project" value="UniProtKB-KW"/>
</dbReference>
<evidence type="ECO:0000259" key="14">
    <source>
        <dbReference type="PROSITE" id="PS51194"/>
    </source>
</evidence>
<feature type="domain" description="Helicase C-terminal" evidence="14">
    <location>
        <begin position="218"/>
        <end position="384"/>
    </location>
</feature>
<keyword evidence="17" id="KW-1185">Reference proteome</keyword>
<dbReference type="GO" id="GO:0042255">
    <property type="term" value="P:ribosome assembly"/>
    <property type="evidence" value="ECO:0007669"/>
    <property type="project" value="UniProtKB-ARBA"/>
</dbReference>
<protein>
    <recommendedName>
        <fullName evidence="9">DEAD-box ATP-dependent RNA helicase RhpA</fullName>
        <ecNumber evidence="1">3.6.4.13</ecNumber>
    </recommendedName>
</protein>
<comment type="caution">
    <text evidence="16">The sequence shown here is derived from an EMBL/GenBank/DDBJ whole genome shotgun (WGS) entry which is preliminary data.</text>
</comment>
<evidence type="ECO:0000256" key="11">
    <source>
        <dbReference type="RuleBase" id="RU000492"/>
    </source>
</evidence>
<dbReference type="GO" id="GO:0009266">
    <property type="term" value="P:response to temperature stimulus"/>
    <property type="evidence" value="ECO:0007669"/>
    <property type="project" value="UniProtKB-ARBA"/>
</dbReference>
<evidence type="ECO:0000256" key="8">
    <source>
        <dbReference type="ARBA" id="ARBA00047984"/>
    </source>
</evidence>
<keyword evidence="3 11" id="KW-0547">Nucleotide-binding</keyword>
<name>A0A3A8QIK3_9BACT</name>
<keyword evidence="6 11" id="KW-0067">ATP-binding</keyword>
<dbReference type="GO" id="GO:0005829">
    <property type="term" value="C:cytosol"/>
    <property type="evidence" value="ECO:0007669"/>
    <property type="project" value="TreeGrafter"/>
</dbReference>
<comment type="similarity">
    <text evidence="7 11">Belongs to the DEAD box helicase family.</text>
</comment>
<keyword evidence="2" id="KW-0963">Cytoplasm</keyword>
<dbReference type="InterPro" id="IPR011545">
    <property type="entry name" value="DEAD/DEAH_box_helicase_dom"/>
</dbReference>
<dbReference type="InterPro" id="IPR044742">
    <property type="entry name" value="DEAD/DEAH_RhlB"/>
</dbReference>
<dbReference type="SMART" id="SM00487">
    <property type="entry name" value="DEXDc"/>
    <property type="match status" value="1"/>
</dbReference>
<evidence type="ECO:0000313" key="17">
    <source>
        <dbReference type="Proteomes" id="UP000282656"/>
    </source>
</evidence>
<dbReference type="PANTHER" id="PTHR47959">
    <property type="entry name" value="ATP-DEPENDENT RNA HELICASE RHLE-RELATED"/>
    <property type="match status" value="1"/>
</dbReference>
<dbReference type="InterPro" id="IPR001650">
    <property type="entry name" value="Helicase_C-like"/>
</dbReference>
<dbReference type="InterPro" id="IPR014001">
    <property type="entry name" value="Helicase_ATP-bd"/>
</dbReference>
<organism evidence="16 17">
    <name type="scientific">Corallococcus interemptor</name>
    <dbReference type="NCBI Taxonomy" id="2316720"/>
    <lineage>
        <taxon>Bacteria</taxon>
        <taxon>Pseudomonadati</taxon>
        <taxon>Myxococcota</taxon>
        <taxon>Myxococcia</taxon>
        <taxon>Myxococcales</taxon>
        <taxon>Cystobacterineae</taxon>
        <taxon>Myxococcaceae</taxon>
        <taxon>Corallococcus</taxon>
    </lineage>
</organism>
<dbReference type="InterPro" id="IPR027417">
    <property type="entry name" value="P-loop_NTPase"/>
</dbReference>
<evidence type="ECO:0000256" key="1">
    <source>
        <dbReference type="ARBA" id="ARBA00012552"/>
    </source>
</evidence>
<evidence type="ECO:0000256" key="6">
    <source>
        <dbReference type="ARBA" id="ARBA00022840"/>
    </source>
</evidence>
<evidence type="ECO:0000313" key="16">
    <source>
        <dbReference type="EMBL" id="RKH67551.1"/>
    </source>
</evidence>
<dbReference type="Proteomes" id="UP000282656">
    <property type="component" value="Unassembled WGS sequence"/>
</dbReference>
<dbReference type="SUPFAM" id="SSF52540">
    <property type="entry name" value="P-loop containing nucleoside triphosphate hydrolases"/>
    <property type="match status" value="1"/>
</dbReference>
<feature type="compositionally biased region" description="Low complexity" evidence="12">
    <location>
        <begin position="419"/>
        <end position="443"/>
    </location>
</feature>
<evidence type="ECO:0000256" key="2">
    <source>
        <dbReference type="ARBA" id="ARBA00022490"/>
    </source>
</evidence>
<feature type="short sequence motif" description="Q motif" evidence="10">
    <location>
        <begin position="1"/>
        <end position="29"/>
    </location>
</feature>
<accession>A0A3A8QIK3</accession>
<dbReference type="CDD" id="cd00268">
    <property type="entry name" value="DEADc"/>
    <property type="match status" value="1"/>
</dbReference>
<sequence>MTFDELQLTDSLLKAVKAEGYTTPTPIQAKAIPHALAGKDVLGVAQTGTGKTAAFALPILQRLSAKAPAGGARPVRCLVLTPTRELASQVSDSFVTYGKNLPLRHAVVFGGVGQNPQVQALRQGVDILVATPGRLLDLIDQGFVTLRALEVFVLDEADRMLDMGFIHDVRRVIKVLPQVRQTLFFSATLPPDIMDLARNILKDPVRVEVSPASSTAETVSQQVYFVEREEKRALLTHLLQDAKTIPRALVFTRTKHGANRVAKQLTAAGVRADAIHGNKSQNARERALDEFRAGTLRVLVATDIAARGIDIDGLSHVFNYDLPNVPEQYVHRIGRTGRAGASGQAVSFCDSEERAYLRDIERTIRRSVPVVADAAFRSQLPPPLPGDVEESRPPMNRGGGQGRSSGGQSRQASGGGNGQAQRSGGQGRSQQPRPAVASPAAGPSSPPPRRTMSKWG</sequence>
<dbReference type="PANTHER" id="PTHR47959:SF13">
    <property type="entry name" value="ATP-DEPENDENT RNA HELICASE RHLE"/>
    <property type="match status" value="1"/>
</dbReference>
<dbReference type="GO" id="GO:0003724">
    <property type="term" value="F:RNA helicase activity"/>
    <property type="evidence" value="ECO:0007669"/>
    <property type="project" value="UniProtKB-EC"/>
</dbReference>
<evidence type="ECO:0000256" key="4">
    <source>
        <dbReference type="ARBA" id="ARBA00022801"/>
    </source>
</evidence>
<dbReference type="PROSITE" id="PS51192">
    <property type="entry name" value="HELICASE_ATP_BIND_1"/>
    <property type="match status" value="1"/>
</dbReference>
<dbReference type="PROSITE" id="PS51195">
    <property type="entry name" value="Q_MOTIF"/>
    <property type="match status" value="1"/>
</dbReference>
<dbReference type="CDD" id="cd18787">
    <property type="entry name" value="SF2_C_DEAD"/>
    <property type="match status" value="1"/>
</dbReference>
<keyword evidence="4 11" id="KW-0378">Hydrolase</keyword>
<dbReference type="OrthoDB" id="9805696at2"/>
<dbReference type="GO" id="GO:0016787">
    <property type="term" value="F:hydrolase activity"/>
    <property type="evidence" value="ECO:0007669"/>
    <property type="project" value="UniProtKB-KW"/>
</dbReference>
<dbReference type="Pfam" id="PF00270">
    <property type="entry name" value="DEAD"/>
    <property type="match status" value="1"/>
</dbReference>
<feature type="region of interest" description="Disordered" evidence="12">
    <location>
        <begin position="377"/>
        <end position="456"/>
    </location>
</feature>
<proteinExistence type="inferred from homology"/>
<keyword evidence="5 11" id="KW-0347">Helicase</keyword>
<dbReference type="PROSITE" id="PS00039">
    <property type="entry name" value="DEAD_ATP_HELICASE"/>
    <property type="match status" value="1"/>
</dbReference>
<comment type="catalytic activity">
    <reaction evidence="8">
        <text>ATP + H2O = ADP + phosphate + H(+)</text>
        <dbReference type="Rhea" id="RHEA:13065"/>
        <dbReference type="ChEBI" id="CHEBI:15377"/>
        <dbReference type="ChEBI" id="CHEBI:15378"/>
        <dbReference type="ChEBI" id="CHEBI:30616"/>
        <dbReference type="ChEBI" id="CHEBI:43474"/>
        <dbReference type="ChEBI" id="CHEBI:456216"/>
        <dbReference type="EC" id="3.6.4.13"/>
    </reaction>
</comment>
<dbReference type="Gene3D" id="3.40.50.300">
    <property type="entry name" value="P-loop containing nucleotide triphosphate hydrolases"/>
    <property type="match status" value="2"/>
</dbReference>
<evidence type="ECO:0000256" key="12">
    <source>
        <dbReference type="SAM" id="MobiDB-lite"/>
    </source>
</evidence>
<evidence type="ECO:0000256" key="7">
    <source>
        <dbReference type="ARBA" id="ARBA00038437"/>
    </source>
</evidence>
<dbReference type="GO" id="GO:0003676">
    <property type="term" value="F:nucleic acid binding"/>
    <property type="evidence" value="ECO:0007669"/>
    <property type="project" value="InterPro"/>
</dbReference>
<dbReference type="EC" id="3.6.4.13" evidence="1"/>
<dbReference type="SMART" id="SM00490">
    <property type="entry name" value="HELICc"/>
    <property type="match status" value="1"/>
</dbReference>